<feature type="binding site" evidence="8">
    <location>
        <position position="732"/>
    </location>
    <ligand>
        <name>ATP</name>
        <dbReference type="ChEBI" id="CHEBI:30616"/>
    </ligand>
</feature>
<keyword evidence="3 8" id="KW-0547">Nucleotide-binding</keyword>
<feature type="domain" description="Aminoacyl-tRNA synthetase class Ia" evidence="9">
    <location>
        <begin position="567"/>
        <end position="762"/>
    </location>
</feature>
<dbReference type="SUPFAM" id="SSF52374">
    <property type="entry name" value="Nucleotidylyl transferase"/>
    <property type="match status" value="1"/>
</dbReference>
<evidence type="ECO:0000259" key="9">
    <source>
        <dbReference type="Pfam" id="PF00133"/>
    </source>
</evidence>
<dbReference type="GO" id="GO:0004823">
    <property type="term" value="F:leucine-tRNA ligase activity"/>
    <property type="evidence" value="ECO:0007669"/>
    <property type="project" value="UniProtKB-UniRule"/>
</dbReference>
<dbReference type="InterPro" id="IPR007569">
    <property type="entry name" value="DUF559"/>
</dbReference>
<feature type="domain" description="Methionyl/Valyl/Leucyl/Isoleucyl-tRNA synthetase anticodon-binding" evidence="11">
    <location>
        <begin position="828"/>
        <end position="933"/>
    </location>
</feature>
<dbReference type="PANTHER" id="PTHR43740">
    <property type="entry name" value="LEUCYL-TRNA SYNTHETASE"/>
    <property type="match status" value="1"/>
</dbReference>
<evidence type="ECO:0000256" key="8">
    <source>
        <dbReference type="HAMAP-Rule" id="MF_00049"/>
    </source>
</evidence>
<evidence type="ECO:0000256" key="7">
    <source>
        <dbReference type="ARBA" id="ARBA00047469"/>
    </source>
</evidence>
<reference evidence="13 14" key="1">
    <citation type="journal article" date="2016" name="Nat. Commun.">
        <title>Thousands of microbial genomes shed light on interconnected biogeochemical processes in an aquifer system.</title>
        <authorList>
            <person name="Anantharaman K."/>
            <person name="Brown C.T."/>
            <person name="Hug L.A."/>
            <person name="Sharon I."/>
            <person name="Castelle C.J."/>
            <person name="Probst A.J."/>
            <person name="Thomas B.C."/>
            <person name="Singh A."/>
            <person name="Wilkins M.J."/>
            <person name="Karaoz U."/>
            <person name="Brodie E.L."/>
            <person name="Williams K.H."/>
            <person name="Hubbard S.S."/>
            <person name="Banfield J.F."/>
        </authorList>
    </citation>
    <scope>NUCLEOTIDE SEQUENCE [LARGE SCALE GENOMIC DNA]</scope>
</reference>
<name>A0A1F6VSB3_9BACT</name>
<comment type="caution">
    <text evidence="13">The sequence shown here is derived from an EMBL/GenBank/DDBJ whole genome shotgun (WGS) entry which is preliminary data.</text>
</comment>
<dbReference type="Pfam" id="PF00133">
    <property type="entry name" value="tRNA-synt_1"/>
    <property type="match status" value="2"/>
</dbReference>
<dbReference type="Gene3D" id="3.90.740.10">
    <property type="entry name" value="Valyl/Leucyl/Isoleucyl-tRNA synthetase, editing domain"/>
    <property type="match status" value="1"/>
</dbReference>
<dbReference type="InterPro" id="IPR009080">
    <property type="entry name" value="tRNAsynth_Ia_anticodon-bd"/>
</dbReference>
<dbReference type="AlphaFoldDB" id="A0A1F6VSB3"/>
<sequence>MEAEYNHKNIEAKWQAEWENQGLYKIADMVEGKQNYLTLVEFTYPSGNLHVGHWYAFTVPDIFARYKRMQGFNSLYPMGFDAFGLPAENAAIKLGEDPKTWTYEHMNKMRTQLCSMGTMFDWSREVVSCNPDYYKWTQMMFAKFFENDLAYRSNTKVNWCPNDMTILANEQVIDGKCDRCGSVVEQKNQEQWMLRITKYADRLIGDLENLNWPDSIKEAQKNWIGRSEGSEIGFQLVSDLPPTPSQGRGEAPGYITTGSRLYKELYEKALEMRSNPTQAEEALWKELKSNKQGVHFRRQHIIQNFIVDFLCLSKNLIIEVDGDIHDLQKERDEERTKILESLGYTIIRFTNNEVIENVDNAVRNILEKIKELGDAKVLPLGEDLGEVSLADVKIFTTRADTLFGVTYAVLAPEHSLVQDLKEKISNWTEVEKYIFDTKNKSELDRQQNKEKTGVCLKGIFAVNPANNERVPVWVADYVLAGYGTGAVMAVPAHDERDFEFATKYNLPIKEVIEKPKYFPDSKPYTEYGIVKDSISWMDGLLSQDAKKEIVEELEGRGLAKEVKTYRLRDWGISRQRYWGVPIPIVYDPQGTAHAISAEHLPWLLPTDVDHKPDGTAPLARSKELFERTEKIFGKGWTPEVETMDTFVDSSWYFYRYLDPKNENEFCSKKKMKAWLPINLYMGGAEHTTMHLLYSRFWTKALHDLGMVNNTEEFTIRRNRGLILGPDGEKMSKSKGNVIDPDEIVERLGADTVRMYLAFMGPYGVTTNYPWDPNGVVGIRRFLERVWRFVAKNVSGKNNIDEPVWLSPAGRPEDPRKDSFLPETFNSRSIHKTIKKVTEDIENFKFNTAVSALMICLNDFEKSENISIEDIKVFLQLLAPFAPHMTEELWHTLGESKSVHLSTWPKYDESKIIDESFTVVVQINGKVRDEFIVGIDVGEEEVKNMALVREKVKKWLGGAEPKKIIYIKNKLVSIVV</sequence>
<dbReference type="EC" id="6.1.1.4" evidence="8"/>
<feature type="short sequence motif" description="'KMSKS' region" evidence="8">
    <location>
        <begin position="729"/>
        <end position="733"/>
    </location>
</feature>
<dbReference type="InterPro" id="IPR025709">
    <property type="entry name" value="Leu_tRNA-synth_edit"/>
</dbReference>
<evidence type="ECO:0000259" key="12">
    <source>
        <dbReference type="Pfam" id="PF13603"/>
    </source>
</evidence>
<dbReference type="SUPFAM" id="SSF52980">
    <property type="entry name" value="Restriction endonuclease-like"/>
    <property type="match status" value="1"/>
</dbReference>
<evidence type="ECO:0000259" key="10">
    <source>
        <dbReference type="Pfam" id="PF04480"/>
    </source>
</evidence>
<dbReference type="SUPFAM" id="SSF47323">
    <property type="entry name" value="Anticodon-binding domain of a subclass of class I aminoacyl-tRNA synthetases"/>
    <property type="match status" value="1"/>
</dbReference>
<evidence type="ECO:0000256" key="5">
    <source>
        <dbReference type="ARBA" id="ARBA00022917"/>
    </source>
</evidence>
<dbReference type="FunFam" id="1.10.730.10:FF:000002">
    <property type="entry name" value="Leucine--tRNA ligase"/>
    <property type="match status" value="1"/>
</dbReference>
<evidence type="ECO:0000256" key="4">
    <source>
        <dbReference type="ARBA" id="ARBA00022840"/>
    </source>
</evidence>
<dbReference type="GO" id="GO:0005524">
    <property type="term" value="F:ATP binding"/>
    <property type="evidence" value="ECO:0007669"/>
    <property type="project" value="UniProtKB-UniRule"/>
</dbReference>
<comment type="caution">
    <text evidence="8">Lacks conserved residue(s) required for the propagation of feature annotation.</text>
</comment>
<dbReference type="HAMAP" id="MF_00049_B">
    <property type="entry name" value="Leu_tRNA_synth_B"/>
    <property type="match status" value="1"/>
</dbReference>
<dbReference type="Gene3D" id="1.10.730.10">
    <property type="entry name" value="Isoleucyl-tRNA Synthetase, Domain 1"/>
    <property type="match status" value="2"/>
</dbReference>
<keyword evidence="5 8" id="KW-0648">Protein biosynthesis</keyword>
<evidence type="ECO:0000256" key="2">
    <source>
        <dbReference type="ARBA" id="ARBA00022598"/>
    </source>
</evidence>
<comment type="subcellular location">
    <subcellularLocation>
        <location evidence="8">Cytoplasm</location>
    </subcellularLocation>
</comment>
<evidence type="ECO:0000256" key="6">
    <source>
        <dbReference type="ARBA" id="ARBA00023146"/>
    </source>
</evidence>
<gene>
    <name evidence="8" type="primary">leuS</name>
    <name evidence="13" type="ORF">A3J61_01150</name>
</gene>
<dbReference type="InterPro" id="IPR009008">
    <property type="entry name" value="Val/Leu/Ile-tRNA-synth_edit"/>
</dbReference>
<dbReference type="InterPro" id="IPR047216">
    <property type="entry name" value="Endonuclease_DUF559_bact"/>
</dbReference>
<dbReference type="STRING" id="1801752.A3J61_01150"/>
<dbReference type="Gene3D" id="3.40.50.620">
    <property type="entry name" value="HUPs"/>
    <property type="match status" value="1"/>
</dbReference>
<dbReference type="PRINTS" id="PR00985">
    <property type="entry name" value="TRNASYNTHLEU"/>
</dbReference>
<dbReference type="InterPro" id="IPR014729">
    <property type="entry name" value="Rossmann-like_a/b/a_fold"/>
</dbReference>
<organism evidence="13 14">
    <name type="scientific">Candidatus Nomurabacteria bacterium RIFCSPHIGHO2_02_FULL_38_15</name>
    <dbReference type="NCBI Taxonomy" id="1801752"/>
    <lineage>
        <taxon>Bacteria</taxon>
        <taxon>Candidatus Nomuraibacteriota</taxon>
    </lineage>
</organism>
<dbReference type="Pfam" id="PF13603">
    <property type="entry name" value="tRNA-synt_1_2"/>
    <property type="match status" value="1"/>
</dbReference>
<comment type="similarity">
    <text evidence="1 8">Belongs to the class-I aminoacyl-tRNA synthetase family.</text>
</comment>
<protein>
    <recommendedName>
        <fullName evidence="8">Leucine--tRNA ligase</fullName>
        <ecNumber evidence="8">6.1.1.4</ecNumber>
    </recommendedName>
    <alternativeName>
        <fullName evidence="8">Leucyl-tRNA synthetase</fullName>
        <shortName evidence="8">LeuRS</shortName>
    </alternativeName>
</protein>
<dbReference type="InterPro" id="IPR013155">
    <property type="entry name" value="M/V/L/I-tRNA-synth_anticd-bd"/>
</dbReference>
<evidence type="ECO:0000256" key="1">
    <source>
        <dbReference type="ARBA" id="ARBA00005594"/>
    </source>
</evidence>
<comment type="catalytic activity">
    <reaction evidence="7 8">
        <text>tRNA(Leu) + L-leucine + ATP = L-leucyl-tRNA(Leu) + AMP + diphosphate</text>
        <dbReference type="Rhea" id="RHEA:11688"/>
        <dbReference type="Rhea" id="RHEA-COMP:9613"/>
        <dbReference type="Rhea" id="RHEA-COMP:9622"/>
        <dbReference type="ChEBI" id="CHEBI:30616"/>
        <dbReference type="ChEBI" id="CHEBI:33019"/>
        <dbReference type="ChEBI" id="CHEBI:57427"/>
        <dbReference type="ChEBI" id="CHEBI:78442"/>
        <dbReference type="ChEBI" id="CHEBI:78494"/>
        <dbReference type="ChEBI" id="CHEBI:456215"/>
        <dbReference type="EC" id="6.1.1.4"/>
    </reaction>
</comment>
<dbReference type="Pfam" id="PF04480">
    <property type="entry name" value="DUF559"/>
    <property type="match status" value="1"/>
</dbReference>
<dbReference type="EMBL" id="MFUC01000004">
    <property type="protein sequence ID" value="OGI72557.1"/>
    <property type="molecule type" value="Genomic_DNA"/>
</dbReference>
<dbReference type="GO" id="GO:0006429">
    <property type="term" value="P:leucyl-tRNA aminoacylation"/>
    <property type="evidence" value="ECO:0007669"/>
    <property type="project" value="UniProtKB-UniRule"/>
</dbReference>
<keyword evidence="8" id="KW-0963">Cytoplasm</keyword>
<dbReference type="Pfam" id="PF08264">
    <property type="entry name" value="Anticodon_1"/>
    <property type="match status" value="1"/>
</dbReference>
<feature type="domain" description="Aminoacyl-tRNA synthetase class Ia" evidence="9">
    <location>
        <begin position="14"/>
        <end position="224"/>
    </location>
</feature>
<dbReference type="GO" id="GO:0005829">
    <property type="term" value="C:cytosol"/>
    <property type="evidence" value="ECO:0007669"/>
    <property type="project" value="TreeGrafter"/>
</dbReference>
<dbReference type="FunFam" id="3.40.50.620:FF:000003">
    <property type="entry name" value="Leucine--tRNA ligase"/>
    <property type="match status" value="1"/>
</dbReference>
<dbReference type="PANTHER" id="PTHR43740:SF2">
    <property type="entry name" value="LEUCINE--TRNA LIGASE, MITOCHONDRIAL"/>
    <property type="match status" value="1"/>
</dbReference>
<keyword evidence="2 8" id="KW-0436">Ligase</keyword>
<dbReference type="InterPro" id="IPR002300">
    <property type="entry name" value="aa-tRNA-synth_Ia"/>
</dbReference>
<accession>A0A1F6VSB3</accession>
<keyword evidence="4 8" id="KW-0067">ATP-binding</keyword>
<evidence type="ECO:0000313" key="13">
    <source>
        <dbReference type="EMBL" id="OGI72557.1"/>
    </source>
</evidence>
<feature type="domain" description="Leucyl-tRNA synthetase editing" evidence="12">
    <location>
        <begin position="391"/>
        <end position="554"/>
    </location>
</feature>
<evidence type="ECO:0000259" key="11">
    <source>
        <dbReference type="Pfam" id="PF08264"/>
    </source>
</evidence>
<dbReference type="InterPro" id="IPR002302">
    <property type="entry name" value="Leu-tRNA-ligase"/>
</dbReference>
<dbReference type="SUPFAM" id="SSF50677">
    <property type="entry name" value="ValRS/IleRS/LeuRS editing domain"/>
    <property type="match status" value="1"/>
</dbReference>
<dbReference type="CDD" id="cd01038">
    <property type="entry name" value="Endonuclease_DUF559"/>
    <property type="match status" value="1"/>
</dbReference>
<evidence type="ECO:0000256" key="3">
    <source>
        <dbReference type="ARBA" id="ARBA00022741"/>
    </source>
</evidence>
<dbReference type="Gene3D" id="3.40.960.10">
    <property type="entry name" value="VSR Endonuclease"/>
    <property type="match status" value="1"/>
</dbReference>
<evidence type="ECO:0000313" key="14">
    <source>
        <dbReference type="Proteomes" id="UP000179686"/>
    </source>
</evidence>
<dbReference type="InterPro" id="IPR011335">
    <property type="entry name" value="Restrct_endonuc-II-like"/>
</dbReference>
<dbReference type="CDD" id="cd07958">
    <property type="entry name" value="Anticodon_Ia_Leu_BEm"/>
    <property type="match status" value="1"/>
</dbReference>
<dbReference type="GO" id="GO:0002161">
    <property type="term" value="F:aminoacyl-tRNA deacylase activity"/>
    <property type="evidence" value="ECO:0007669"/>
    <property type="project" value="InterPro"/>
</dbReference>
<dbReference type="NCBIfam" id="TIGR00396">
    <property type="entry name" value="leuS_bact"/>
    <property type="match status" value="1"/>
</dbReference>
<proteinExistence type="inferred from homology"/>
<dbReference type="Proteomes" id="UP000179686">
    <property type="component" value="Unassembled WGS sequence"/>
</dbReference>
<keyword evidence="6 8" id="KW-0030">Aminoacyl-tRNA synthetase</keyword>
<feature type="domain" description="DUF559" evidence="10">
    <location>
        <begin position="266"/>
        <end position="369"/>
    </location>
</feature>